<evidence type="ECO:0000313" key="2">
    <source>
        <dbReference type="EMBL" id="KAH6891206.1"/>
    </source>
</evidence>
<evidence type="ECO:0000313" key="3">
    <source>
        <dbReference type="Proteomes" id="UP000777438"/>
    </source>
</evidence>
<comment type="caution">
    <text evidence="2">The sequence shown here is derived from an EMBL/GenBank/DDBJ whole genome shotgun (WGS) entry which is preliminary data.</text>
</comment>
<feature type="region of interest" description="Disordered" evidence="1">
    <location>
        <begin position="1"/>
        <end position="23"/>
    </location>
</feature>
<gene>
    <name evidence="2" type="ORF">B0T10DRAFT_547552</name>
</gene>
<protein>
    <submittedName>
        <fullName evidence="2">Uncharacterized protein</fullName>
    </submittedName>
</protein>
<dbReference type="EMBL" id="JAGPYM010000008">
    <property type="protein sequence ID" value="KAH6891206.1"/>
    <property type="molecule type" value="Genomic_DNA"/>
</dbReference>
<dbReference type="OrthoDB" id="5102470at2759"/>
<reference evidence="2 3" key="1">
    <citation type="journal article" date="2021" name="Nat. Commun.">
        <title>Genetic determinants of endophytism in the Arabidopsis root mycobiome.</title>
        <authorList>
            <person name="Mesny F."/>
            <person name="Miyauchi S."/>
            <person name="Thiergart T."/>
            <person name="Pickel B."/>
            <person name="Atanasova L."/>
            <person name="Karlsson M."/>
            <person name="Huettel B."/>
            <person name="Barry K.W."/>
            <person name="Haridas S."/>
            <person name="Chen C."/>
            <person name="Bauer D."/>
            <person name="Andreopoulos W."/>
            <person name="Pangilinan J."/>
            <person name="LaButti K."/>
            <person name="Riley R."/>
            <person name="Lipzen A."/>
            <person name="Clum A."/>
            <person name="Drula E."/>
            <person name="Henrissat B."/>
            <person name="Kohler A."/>
            <person name="Grigoriev I.V."/>
            <person name="Martin F.M."/>
            <person name="Hacquard S."/>
        </authorList>
    </citation>
    <scope>NUCLEOTIDE SEQUENCE [LARGE SCALE GENOMIC DNA]</scope>
    <source>
        <strain evidence="2 3">MPI-CAGE-CH-0241</strain>
    </source>
</reference>
<name>A0A9P9ATK7_9HYPO</name>
<organism evidence="2 3">
    <name type="scientific">Thelonectria olida</name>
    <dbReference type="NCBI Taxonomy" id="1576542"/>
    <lineage>
        <taxon>Eukaryota</taxon>
        <taxon>Fungi</taxon>
        <taxon>Dikarya</taxon>
        <taxon>Ascomycota</taxon>
        <taxon>Pezizomycotina</taxon>
        <taxon>Sordariomycetes</taxon>
        <taxon>Hypocreomycetidae</taxon>
        <taxon>Hypocreales</taxon>
        <taxon>Nectriaceae</taxon>
        <taxon>Thelonectria</taxon>
    </lineage>
</organism>
<sequence>MSEAMPDYSIGDERLLSPPPPRADIDPYHPIHAIVPRFRRPVDEIVRASVARYFKIQANYKKSIAGCPNMDPQLRKLRLDNSMMTTGGMMANIDFISHMDPKHQPENVARDLSRAYPPTNTVSSELMDPRDESVHDRRLERKKQSEHYQIRQHFSRSAGRRLQAVMGTFNHYCYQPLRPVSGSAPPVDLSHDFSNPPPEASRNFGIAAALERATRKYGCYMLELDEMTFKHLAQSWTKPTNLPGWTGRDVTRTIMKLDANEGSLTLRHTNIPDAEGRWTTWMWFKIEKPLIAVHGRAPPELCPMPDSWMVFAVPSRKDPPLRPGSALDNRVGPFPLTAAERAACKDLLGPRSRLCTSFQYSKDGVPAFACSRKPKEWYEQNVVGDMLWVERVHSYHGNQASFWANVATRAEEDRSKWVVVQEDMAKFASLIEVKGKPGAYWVEVEPDPWAEMLPDPNWREVSLPGQATEVYRI</sequence>
<accession>A0A9P9ATK7</accession>
<keyword evidence="3" id="KW-1185">Reference proteome</keyword>
<dbReference type="AlphaFoldDB" id="A0A9P9ATK7"/>
<proteinExistence type="predicted"/>
<dbReference type="Proteomes" id="UP000777438">
    <property type="component" value="Unassembled WGS sequence"/>
</dbReference>
<evidence type="ECO:0000256" key="1">
    <source>
        <dbReference type="SAM" id="MobiDB-lite"/>
    </source>
</evidence>